<name>A0A6C0HNP6_9ZZZZ</name>
<accession>A0A6C0HNP6</accession>
<sequence length="129" mass="14201">MQSSSLLYYFNSKSDSIVGATPILTTMNFTIESVGGYSKWMIGYKIFTSQHPGQDAEIFNSQSDGPYNIGDTLVSPGQYVLYPYIAESIPRIYMGSLYSNNTVFYKPNSLAHASGGSGVRNSRAKARRT</sequence>
<protein>
    <submittedName>
        <fullName evidence="1">Uncharacterized protein</fullName>
    </submittedName>
</protein>
<organism evidence="1">
    <name type="scientific">viral metagenome</name>
    <dbReference type="NCBI Taxonomy" id="1070528"/>
    <lineage>
        <taxon>unclassified sequences</taxon>
        <taxon>metagenomes</taxon>
        <taxon>organismal metagenomes</taxon>
    </lineage>
</organism>
<reference evidence="1" key="1">
    <citation type="journal article" date="2020" name="Nature">
        <title>Giant virus diversity and host interactions through global metagenomics.</title>
        <authorList>
            <person name="Schulz F."/>
            <person name="Roux S."/>
            <person name="Paez-Espino D."/>
            <person name="Jungbluth S."/>
            <person name="Walsh D.A."/>
            <person name="Denef V.J."/>
            <person name="McMahon K.D."/>
            <person name="Konstantinidis K.T."/>
            <person name="Eloe-Fadrosh E.A."/>
            <person name="Kyrpides N.C."/>
            <person name="Woyke T."/>
        </authorList>
    </citation>
    <scope>NUCLEOTIDE SEQUENCE</scope>
    <source>
        <strain evidence="1">GVMAG-M-3300023184-161</strain>
    </source>
</reference>
<dbReference type="AlphaFoldDB" id="A0A6C0HNP6"/>
<evidence type="ECO:0000313" key="1">
    <source>
        <dbReference type="EMBL" id="QHT82291.1"/>
    </source>
</evidence>
<dbReference type="EMBL" id="MN739997">
    <property type="protein sequence ID" value="QHT82291.1"/>
    <property type="molecule type" value="Genomic_DNA"/>
</dbReference>
<proteinExistence type="predicted"/>